<sequence length="246" mass="27102">MVRTRTPSPVTLEDPVGDRRADSVMGRDMLCAPGVFKETEKARGATPGTLRIARKTLKKKAVEHTEDVKVEGVEESVKPAPAKKRRAAPDEDEDGAEEWQTKPAARSGGTKRHRSEDKWSPSDAAALVRALGGGTWSPPDVEDAPAASNGDVPKMLYTKEDHDNINMVHIIMRRDIIERSTDRDPVQILQAPTRQGEGEPPLDLPREDRRDLPRVHGAVQEAHCAVPAHSEVRPQGAQEARCECPW</sequence>
<comment type="caution">
    <text evidence="2">The sequence shown here is derived from an EMBL/GenBank/DDBJ whole genome shotgun (WGS) entry which is preliminary data.</text>
</comment>
<dbReference type="Proteomes" id="UP000266841">
    <property type="component" value="Unassembled WGS sequence"/>
</dbReference>
<evidence type="ECO:0000313" key="3">
    <source>
        <dbReference type="Proteomes" id="UP000266841"/>
    </source>
</evidence>
<reference evidence="2 3" key="1">
    <citation type="journal article" date="2012" name="Genome Biol.">
        <title>Genome and low-iron response of an oceanic diatom adapted to chronic iron limitation.</title>
        <authorList>
            <person name="Lommer M."/>
            <person name="Specht M."/>
            <person name="Roy A.S."/>
            <person name="Kraemer L."/>
            <person name="Andreson R."/>
            <person name="Gutowska M.A."/>
            <person name="Wolf J."/>
            <person name="Bergner S.V."/>
            <person name="Schilhabel M.B."/>
            <person name="Klostermeier U.C."/>
            <person name="Beiko R.G."/>
            <person name="Rosenstiel P."/>
            <person name="Hippler M."/>
            <person name="Laroche J."/>
        </authorList>
    </citation>
    <scope>NUCLEOTIDE SEQUENCE [LARGE SCALE GENOMIC DNA]</scope>
    <source>
        <strain evidence="2 3">CCMP1005</strain>
    </source>
</reference>
<evidence type="ECO:0000313" key="2">
    <source>
        <dbReference type="EMBL" id="EJK62194.1"/>
    </source>
</evidence>
<keyword evidence="3" id="KW-1185">Reference proteome</keyword>
<dbReference type="AlphaFoldDB" id="K0SBA8"/>
<gene>
    <name evidence="2" type="ORF">THAOC_17203</name>
</gene>
<dbReference type="EMBL" id="AGNL01019051">
    <property type="protein sequence ID" value="EJK62194.1"/>
    <property type="molecule type" value="Genomic_DNA"/>
</dbReference>
<protein>
    <submittedName>
        <fullName evidence="2">Uncharacterized protein</fullName>
    </submittedName>
</protein>
<feature type="region of interest" description="Disordered" evidence="1">
    <location>
        <begin position="1"/>
        <end position="23"/>
    </location>
</feature>
<feature type="compositionally biased region" description="Basic and acidic residues" evidence="1">
    <location>
        <begin position="60"/>
        <end position="77"/>
    </location>
</feature>
<proteinExistence type="predicted"/>
<organism evidence="2 3">
    <name type="scientific">Thalassiosira oceanica</name>
    <name type="common">Marine diatom</name>
    <dbReference type="NCBI Taxonomy" id="159749"/>
    <lineage>
        <taxon>Eukaryota</taxon>
        <taxon>Sar</taxon>
        <taxon>Stramenopiles</taxon>
        <taxon>Ochrophyta</taxon>
        <taxon>Bacillariophyta</taxon>
        <taxon>Coscinodiscophyceae</taxon>
        <taxon>Thalassiosirophycidae</taxon>
        <taxon>Thalassiosirales</taxon>
        <taxon>Thalassiosiraceae</taxon>
        <taxon>Thalassiosira</taxon>
    </lineage>
</organism>
<feature type="region of interest" description="Disordered" evidence="1">
    <location>
        <begin position="59"/>
        <end position="154"/>
    </location>
</feature>
<feature type="region of interest" description="Disordered" evidence="1">
    <location>
        <begin position="182"/>
        <end position="209"/>
    </location>
</feature>
<evidence type="ECO:0000256" key="1">
    <source>
        <dbReference type="SAM" id="MobiDB-lite"/>
    </source>
</evidence>
<name>K0SBA8_THAOC</name>
<accession>K0SBA8</accession>